<comment type="caution">
    <text evidence="11">The sequence shown here is derived from an EMBL/GenBank/DDBJ whole genome shotgun (WGS) entry which is preliminary data.</text>
</comment>
<keyword evidence="1" id="KW-0560">Oxidoreductase</keyword>
<comment type="function">
    <text evidence="6">Involved in pyrimidine base degradation. Catalyzes physiologically the reduction of uracil to 5,6-dihydrouracil (DHU) by using NADH as a specific cosubstrate. It also catalyzes the reverse reaction and the reduction of thymine to 5,6-dihydrothymine (DHT).</text>
</comment>
<evidence type="ECO:0000256" key="6">
    <source>
        <dbReference type="ARBA" id="ARBA00049578"/>
    </source>
</evidence>
<evidence type="ECO:0000256" key="5">
    <source>
        <dbReference type="ARBA" id="ARBA00048792"/>
    </source>
</evidence>
<dbReference type="Proteomes" id="UP001366060">
    <property type="component" value="Unassembled WGS sequence"/>
</dbReference>
<dbReference type="InterPro" id="IPR009051">
    <property type="entry name" value="Helical_ferredxn"/>
</dbReference>
<dbReference type="Gene3D" id="3.50.50.60">
    <property type="entry name" value="FAD/NAD(P)-binding domain"/>
    <property type="match status" value="2"/>
</dbReference>
<evidence type="ECO:0000256" key="8">
    <source>
        <dbReference type="ARBA" id="ARBA00049728"/>
    </source>
</evidence>
<dbReference type="RefSeq" id="WP_341626950.1">
    <property type="nucleotide sequence ID" value="NZ_JBAKBA010000005.1"/>
</dbReference>
<evidence type="ECO:0000313" key="12">
    <source>
        <dbReference type="Proteomes" id="UP001366060"/>
    </source>
</evidence>
<dbReference type="InterPro" id="IPR036188">
    <property type="entry name" value="FAD/NAD-bd_sf"/>
</dbReference>
<dbReference type="Pfam" id="PF14691">
    <property type="entry name" value="Fer4_20"/>
    <property type="match status" value="1"/>
</dbReference>
<gene>
    <name evidence="11" type="ORF">V6255_03825</name>
</gene>
<evidence type="ECO:0000256" key="2">
    <source>
        <dbReference type="ARBA" id="ARBA00030119"/>
    </source>
</evidence>
<evidence type="ECO:0000256" key="7">
    <source>
        <dbReference type="ARBA" id="ARBA00049714"/>
    </source>
</evidence>
<sequence length="469" mass="50814">MNMDNSVNYSQQQLALNQMFKDINPALSARQAGIESSRCYYCYDAPCIKACPSKINIPSFIASIHADDLTGAAKTIYKENIMGGSCARVCPTEILCEQACVRNKEEEKAPVRIGLLQRHATDNAEFDGHPFERAVSTGKRIAVVGAGPAGLSCAHRLSLLGNDVDVFEAEDKAGGLNEYGIAKYKLTENFAQKEVDFILSIGGITVHYETALGRDITLDKLKEDFDAVFLSIGLQDTSSLYLDNEDNEMVINSVDYIKELRQATDLKQLDIPKDSAVVIGAGNTAIDIACQLKRLGTEEVTLVYRRGEEQMSATKHEQQIAKNHQVRIKTWSQPESIDVDDNGKVTGMSFRKTYLEDGKLKGGDVQFDVACSAIFKAVGQKMAYPETEQLIPTISNGKIATFHNQLTSVDGVFAGGDCTGVGQDLTVEAVQQGKLAAIAINEQLNASIATPTTSTIAPINAALNKALSA</sequence>
<comment type="catalytic activity">
    <reaction evidence="4">
        <text>5,6-dihydrothymine + NAD(+) = thymine + NADH + H(+)</text>
        <dbReference type="Rhea" id="RHEA:28791"/>
        <dbReference type="ChEBI" id="CHEBI:15378"/>
        <dbReference type="ChEBI" id="CHEBI:17821"/>
        <dbReference type="ChEBI" id="CHEBI:27468"/>
        <dbReference type="ChEBI" id="CHEBI:57540"/>
        <dbReference type="ChEBI" id="CHEBI:57945"/>
        <dbReference type="EC" id="1.3.1.1"/>
    </reaction>
</comment>
<dbReference type="InterPro" id="IPR023753">
    <property type="entry name" value="FAD/NAD-binding_dom"/>
</dbReference>
<evidence type="ECO:0000259" key="10">
    <source>
        <dbReference type="Pfam" id="PF14691"/>
    </source>
</evidence>
<reference evidence="11 12" key="1">
    <citation type="submission" date="2024-02" db="EMBL/GenBank/DDBJ databases">
        <title>Bacteria isolated from the canopy kelp, Nereocystis luetkeana.</title>
        <authorList>
            <person name="Pfister C.A."/>
            <person name="Younker I.T."/>
            <person name="Light S.H."/>
        </authorList>
    </citation>
    <scope>NUCLEOTIDE SEQUENCE [LARGE SCALE GENOMIC DNA]</scope>
    <source>
        <strain evidence="11 12">TI.2.07</strain>
    </source>
</reference>
<organism evidence="11 12">
    <name type="scientific">Psychromonas arctica</name>
    <dbReference type="NCBI Taxonomy" id="168275"/>
    <lineage>
        <taxon>Bacteria</taxon>
        <taxon>Pseudomonadati</taxon>
        <taxon>Pseudomonadota</taxon>
        <taxon>Gammaproteobacteria</taxon>
        <taxon>Alteromonadales</taxon>
        <taxon>Psychromonadaceae</taxon>
        <taxon>Psychromonas</taxon>
    </lineage>
</organism>
<dbReference type="PRINTS" id="PR00419">
    <property type="entry name" value="ADXRDTASE"/>
</dbReference>
<proteinExistence type="predicted"/>
<evidence type="ECO:0000313" key="11">
    <source>
        <dbReference type="EMBL" id="MEL0658261.1"/>
    </source>
</evidence>
<comment type="subunit">
    <text evidence="7">Heterotetramer of 2 PreA and 2 PreT subunits.</text>
</comment>
<dbReference type="EC" id="1.3.1.1" evidence="8"/>
<evidence type="ECO:0000256" key="4">
    <source>
        <dbReference type="ARBA" id="ARBA00047685"/>
    </source>
</evidence>
<keyword evidence="12" id="KW-1185">Reference proteome</keyword>
<protein>
    <recommendedName>
        <fullName evidence="8">dihydrouracil dehydrogenase (NAD(+))</fullName>
        <ecNumber evidence="8">1.3.1.1</ecNumber>
    </recommendedName>
    <alternativeName>
        <fullName evidence="3">Dihydrothymine dehydrogenase</fullName>
    </alternativeName>
    <alternativeName>
        <fullName evidence="2">Dihydrouracil dehydrogenase</fullName>
    </alternativeName>
</protein>
<dbReference type="EMBL" id="JBAKBA010000005">
    <property type="protein sequence ID" value="MEL0658261.1"/>
    <property type="molecule type" value="Genomic_DNA"/>
</dbReference>
<dbReference type="PANTHER" id="PTHR43073:SF2">
    <property type="entry name" value="DIHYDROPYRIMIDINE DEHYDROGENASE [NADP(+)]"/>
    <property type="match status" value="1"/>
</dbReference>
<dbReference type="SUPFAM" id="SSF46548">
    <property type="entry name" value="alpha-helical ferredoxin"/>
    <property type="match status" value="1"/>
</dbReference>
<dbReference type="PANTHER" id="PTHR43073">
    <property type="entry name" value="DIHYDROPYRIMIDINE DEHYDROGENASE [NADP(+)]"/>
    <property type="match status" value="1"/>
</dbReference>
<comment type="catalytic activity">
    <reaction evidence="5">
        <text>5,6-dihydrouracil + NAD(+) = uracil + NADH + H(+)</text>
        <dbReference type="Rhea" id="RHEA:20189"/>
        <dbReference type="ChEBI" id="CHEBI:15378"/>
        <dbReference type="ChEBI" id="CHEBI:15901"/>
        <dbReference type="ChEBI" id="CHEBI:17568"/>
        <dbReference type="ChEBI" id="CHEBI:57540"/>
        <dbReference type="ChEBI" id="CHEBI:57945"/>
        <dbReference type="EC" id="1.3.1.1"/>
    </reaction>
</comment>
<dbReference type="InterPro" id="IPR028261">
    <property type="entry name" value="DPD_II"/>
</dbReference>
<feature type="domain" description="FAD/NAD(P)-binding" evidence="9">
    <location>
        <begin position="140"/>
        <end position="433"/>
    </location>
</feature>
<dbReference type="Gene3D" id="1.10.1060.10">
    <property type="entry name" value="Alpha-helical ferredoxin"/>
    <property type="match status" value="1"/>
</dbReference>
<feature type="domain" description="Dihydroprymidine dehydrogenase" evidence="10">
    <location>
        <begin position="18"/>
        <end position="124"/>
    </location>
</feature>
<evidence type="ECO:0000259" key="9">
    <source>
        <dbReference type="Pfam" id="PF07992"/>
    </source>
</evidence>
<evidence type="ECO:0000256" key="3">
    <source>
        <dbReference type="ARBA" id="ARBA00032722"/>
    </source>
</evidence>
<dbReference type="Pfam" id="PF07992">
    <property type="entry name" value="Pyr_redox_2"/>
    <property type="match status" value="1"/>
</dbReference>
<accession>A0ABU9H8Q2</accession>
<dbReference type="SUPFAM" id="SSF51971">
    <property type="entry name" value="Nucleotide-binding domain"/>
    <property type="match status" value="1"/>
</dbReference>
<evidence type="ECO:0000256" key="1">
    <source>
        <dbReference type="ARBA" id="ARBA00023002"/>
    </source>
</evidence>
<name>A0ABU9H8Q2_9GAMM</name>